<dbReference type="OrthoDB" id="1259151at2759"/>
<keyword evidence="1" id="KW-0812">Transmembrane</keyword>
<evidence type="ECO:0000256" key="1">
    <source>
        <dbReference type="SAM" id="Phobius"/>
    </source>
</evidence>
<protein>
    <submittedName>
        <fullName evidence="2">Uncharacterized protein</fullName>
    </submittedName>
</protein>
<reference evidence="2" key="1">
    <citation type="submission" date="2021-07" db="EMBL/GenBank/DDBJ databases">
        <authorList>
            <person name="Branca A.L. A."/>
        </authorList>
    </citation>
    <scope>NUCLEOTIDE SEQUENCE</scope>
</reference>
<feature type="transmembrane region" description="Helical" evidence="1">
    <location>
        <begin position="205"/>
        <end position="228"/>
    </location>
</feature>
<feature type="transmembrane region" description="Helical" evidence="1">
    <location>
        <begin position="177"/>
        <end position="199"/>
    </location>
</feature>
<organism evidence="2 3">
    <name type="scientific">Penicillium nalgiovense</name>
    <dbReference type="NCBI Taxonomy" id="60175"/>
    <lineage>
        <taxon>Eukaryota</taxon>
        <taxon>Fungi</taxon>
        <taxon>Dikarya</taxon>
        <taxon>Ascomycota</taxon>
        <taxon>Pezizomycotina</taxon>
        <taxon>Eurotiomycetes</taxon>
        <taxon>Eurotiomycetidae</taxon>
        <taxon>Eurotiales</taxon>
        <taxon>Aspergillaceae</taxon>
        <taxon>Penicillium</taxon>
    </lineage>
</organism>
<dbReference type="Proteomes" id="UP001153461">
    <property type="component" value="Unassembled WGS sequence"/>
</dbReference>
<accession>A0A9W4HPE0</accession>
<dbReference type="PANTHER" id="PTHR35872">
    <property type="entry name" value="INTEGRAL MEMBRANE PROTEIN (AFU_ORTHOLOGUE AFUA_5G07110)"/>
    <property type="match status" value="1"/>
</dbReference>
<proteinExistence type="predicted"/>
<dbReference type="InterPro" id="IPR021369">
    <property type="entry name" value="DUF2985"/>
</dbReference>
<keyword evidence="1" id="KW-1133">Transmembrane helix</keyword>
<dbReference type="PANTHER" id="PTHR35872:SF1">
    <property type="entry name" value="ALPHA-L-RHAMNOSIDASE C"/>
    <property type="match status" value="1"/>
</dbReference>
<dbReference type="Pfam" id="PF11204">
    <property type="entry name" value="DUF2985"/>
    <property type="match status" value="1"/>
</dbReference>
<gene>
    <name evidence="2" type="ORF">PNAL_LOCUS4072</name>
</gene>
<dbReference type="AlphaFoldDB" id="A0A9W4HPE0"/>
<sequence length="281" mass="31823">MLWTSEKRAAPQKFIRWVLSPLGIFLVLYGLNIVAWGGMLFLLLCNSVPAMCHPSCDADNSSRRIWIEIDSQILNALFCVTGFGLAPWRIRDLYHWFLWRLLGAISPRHHQKGLNSLATTHKKWFVENVKPSSSCILSSVSSTTLTDPHDATEQGKKQQQLAFKDSRIPTPPWKMDAVVCCNVLSTIFQTCLAVFMWAMNRFNRPSWATGLFVCLACSVSGIAGFITWREQRHVSRLHHDQSTSINFIYEASISDTVSESLPRAAPSFPFSNSTFRVLRKV</sequence>
<dbReference type="EMBL" id="CAJVNV010000147">
    <property type="protein sequence ID" value="CAG8078741.1"/>
    <property type="molecule type" value="Genomic_DNA"/>
</dbReference>
<keyword evidence="1" id="KW-0472">Membrane</keyword>
<name>A0A9W4HPE0_PENNA</name>
<feature type="transmembrane region" description="Helical" evidence="1">
    <location>
        <begin position="21"/>
        <end position="44"/>
    </location>
</feature>
<comment type="caution">
    <text evidence="2">The sequence shown here is derived from an EMBL/GenBank/DDBJ whole genome shotgun (WGS) entry which is preliminary data.</text>
</comment>
<evidence type="ECO:0000313" key="2">
    <source>
        <dbReference type="EMBL" id="CAG8078741.1"/>
    </source>
</evidence>
<evidence type="ECO:0000313" key="3">
    <source>
        <dbReference type="Proteomes" id="UP001153461"/>
    </source>
</evidence>